<organism evidence="3 4">
    <name type="scientific">Oculimacula yallundae</name>
    <dbReference type="NCBI Taxonomy" id="86028"/>
    <lineage>
        <taxon>Eukaryota</taxon>
        <taxon>Fungi</taxon>
        <taxon>Dikarya</taxon>
        <taxon>Ascomycota</taxon>
        <taxon>Pezizomycotina</taxon>
        <taxon>Leotiomycetes</taxon>
        <taxon>Helotiales</taxon>
        <taxon>Ploettnerulaceae</taxon>
        <taxon>Oculimacula</taxon>
    </lineage>
</organism>
<feature type="region of interest" description="Disordered" evidence="1">
    <location>
        <begin position="204"/>
        <end position="252"/>
    </location>
</feature>
<protein>
    <recommendedName>
        <fullName evidence="2">RNase MRP protein 1 RNA binding domain-containing protein</fullName>
    </recommendedName>
</protein>
<feature type="domain" description="RNase MRP protein 1 RNA binding" evidence="2">
    <location>
        <begin position="22"/>
        <end position="147"/>
    </location>
</feature>
<feature type="region of interest" description="Disordered" evidence="1">
    <location>
        <begin position="68"/>
        <end position="94"/>
    </location>
</feature>
<evidence type="ECO:0000259" key="2">
    <source>
        <dbReference type="Pfam" id="PF20945"/>
    </source>
</evidence>
<name>A0ABR4CED6_9HELO</name>
<sequence length="264" mass="29386">MSTSLQDSNDTPLQALQSISQLLHLTHHRNKNQHRLAKWYKAFSVLRRQVGKLVNEVETLERVVKFSSTGGEDGKAGRKGRKEEGEREDGKGREESKYVLAAREKVEERVEFMEEWVVPKCYLAFSNLIADNQYASLGLMLMATLARVQTLLKTLGKESESPSQSENGDVNVGPASLRKEKPEAAEDALEIDLGEVVSREAILEAEEDDGVESGKLKKKKKKKRRDEEIADSADGDGATSATAKRPKKKRKKGDAFDDLFAGLI</sequence>
<dbReference type="EMBL" id="JAZHXI010000009">
    <property type="protein sequence ID" value="KAL2067877.1"/>
    <property type="molecule type" value="Genomic_DNA"/>
</dbReference>
<gene>
    <name evidence="3" type="ORF">VTL71DRAFT_15975</name>
</gene>
<dbReference type="Proteomes" id="UP001595075">
    <property type="component" value="Unassembled WGS sequence"/>
</dbReference>
<dbReference type="InterPro" id="IPR047205">
    <property type="entry name" value="RMP1"/>
</dbReference>
<dbReference type="PANTHER" id="PTHR37792:SF1">
    <property type="entry name" value="RIBONUCLEASE MRP PROTEIN SUBUNIT RMP1"/>
    <property type="match status" value="1"/>
</dbReference>
<evidence type="ECO:0000313" key="4">
    <source>
        <dbReference type="Proteomes" id="UP001595075"/>
    </source>
</evidence>
<accession>A0ABR4CED6</accession>
<feature type="region of interest" description="Disordered" evidence="1">
    <location>
        <begin position="157"/>
        <end position="184"/>
    </location>
</feature>
<dbReference type="PANTHER" id="PTHR37792">
    <property type="entry name" value="RIBONUCLEASE MRP PROTEIN SUBUNIT RMP1"/>
    <property type="match status" value="1"/>
</dbReference>
<dbReference type="CDD" id="cd22573">
    <property type="entry name" value="RMP1_RBD"/>
    <property type="match status" value="1"/>
</dbReference>
<dbReference type="Pfam" id="PF20945">
    <property type="entry name" value="RMP1"/>
    <property type="match status" value="1"/>
</dbReference>
<evidence type="ECO:0000256" key="1">
    <source>
        <dbReference type="SAM" id="MobiDB-lite"/>
    </source>
</evidence>
<reference evidence="3 4" key="1">
    <citation type="journal article" date="2024" name="Commun. Biol.">
        <title>Comparative genomic analysis of thermophilic fungi reveals convergent evolutionary adaptations and gene losses.</title>
        <authorList>
            <person name="Steindorff A.S."/>
            <person name="Aguilar-Pontes M.V."/>
            <person name="Robinson A.J."/>
            <person name="Andreopoulos B."/>
            <person name="LaButti K."/>
            <person name="Kuo A."/>
            <person name="Mondo S."/>
            <person name="Riley R."/>
            <person name="Otillar R."/>
            <person name="Haridas S."/>
            <person name="Lipzen A."/>
            <person name="Grimwood J."/>
            <person name="Schmutz J."/>
            <person name="Clum A."/>
            <person name="Reid I.D."/>
            <person name="Moisan M.C."/>
            <person name="Butler G."/>
            <person name="Nguyen T.T.M."/>
            <person name="Dewar K."/>
            <person name="Conant G."/>
            <person name="Drula E."/>
            <person name="Henrissat B."/>
            <person name="Hansel C."/>
            <person name="Singer S."/>
            <person name="Hutchinson M.I."/>
            <person name="de Vries R.P."/>
            <person name="Natvig D.O."/>
            <person name="Powell A.J."/>
            <person name="Tsang A."/>
            <person name="Grigoriev I.V."/>
        </authorList>
    </citation>
    <scope>NUCLEOTIDE SEQUENCE [LARGE SCALE GENOMIC DNA]</scope>
    <source>
        <strain evidence="3 4">CBS 494.80</strain>
    </source>
</reference>
<comment type="caution">
    <text evidence="3">The sequence shown here is derived from an EMBL/GenBank/DDBJ whole genome shotgun (WGS) entry which is preliminary data.</text>
</comment>
<keyword evidence="4" id="KW-1185">Reference proteome</keyword>
<evidence type="ECO:0000313" key="3">
    <source>
        <dbReference type="EMBL" id="KAL2067877.1"/>
    </source>
</evidence>
<proteinExistence type="predicted"/>
<dbReference type="InterPro" id="IPR047204">
    <property type="entry name" value="RMP1_RBD"/>
</dbReference>
<feature type="compositionally biased region" description="Basic and acidic residues" evidence="1">
    <location>
        <begin position="72"/>
        <end position="94"/>
    </location>
</feature>